<dbReference type="SUPFAM" id="SSF49373">
    <property type="entry name" value="Invasin/intimin cell-adhesion fragments"/>
    <property type="match status" value="1"/>
</dbReference>
<comment type="caution">
    <text evidence="3">The sequence shown here is derived from an EMBL/GenBank/DDBJ whole genome shotgun (WGS) entry which is preliminary data.</text>
</comment>
<dbReference type="Gene3D" id="2.60.40.10">
    <property type="entry name" value="Immunoglobulins"/>
    <property type="match status" value="1"/>
</dbReference>
<evidence type="ECO:0000313" key="3">
    <source>
        <dbReference type="EMBL" id="MXR41568.1"/>
    </source>
</evidence>
<dbReference type="InterPro" id="IPR008964">
    <property type="entry name" value="Invasin/intimin_cell_adhesion"/>
</dbReference>
<sequence length="700" mass="72595">MTGRGDGNRDRDRAVTVQIGAVILFGFLIVALSTYQATVVPDQNREVEFLHSQEVQTDMVELSSSVAATGRTGDSAPATVKLGTRYPSRAFFVNPPPASGSLRSVEPSGDGNVTLENLSVMSSANGEAADYWDVPSNRNKSTRFVVYEPGYNVYRGGPATRYESGVTFNRFDGGANLTLIDQGVVEGDRVTLIAVSGDLDRSGVSTASVEPEAVSTVSRRERVSGELDVTVPTTLNATRWEELLADEIDDGWVNGTRQTGQGRVTIELNDSRTYSLGIAAVHLGSGGAPDRTPAYLDVERSPSEMTVDTTREVVVEVRDEYGNPVPGTAVAGYAPEGSFADGTTATVRTDDDGRAVFEYTAGGDDATLNFSFATEPDDPAFDGSAPENVSVNVSTTAGTGGGGGGGLTLVGDATAFDGEDGNDVPGGVSLTVRNTRATEITIVGATVMPEDSRYNGLSDAATGEGRGRSELFVSADGTAGYTDVQTTGAQYTYVTGRGRSLSLVESREERAYDTNSQSFVDVSTVVAPGGAVSVPSGADATVEFAEIYDLGTDTATAVNMSNKDVRVLVSYTTGDGKRTDEFVVTPEPPGTGDAGGNSAPTVSITDIQVSESGGSGNVQSVDVSFVPDDPDGNLDTATVTVRVGGTQTDARTVDVSGQEGTTVTVSDLDGANENGQVEVSVTVTDADGATGSDTKTEDEA</sequence>
<dbReference type="EMBL" id="WUUS01000005">
    <property type="protein sequence ID" value="MXR41568.1"/>
    <property type="molecule type" value="Genomic_DNA"/>
</dbReference>
<accession>A0A6B0SRK7</accession>
<reference evidence="3 4" key="1">
    <citation type="submission" date="2019-12" db="EMBL/GenBank/DDBJ databases">
        <title>Isolation and characterization of three novel carbon monoxide-oxidizing members of Halobacteria from salione crusts and soils.</title>
        <authorList>
            <person name="Myers M.R."/>
            <person name="King G.M."/>
        </authorList>
    </citation>
    <scope>NUCLEOTIDE SEQUENCE [LARGE SCALE GENOMIC DNA]</scope>
    <source>
        <strain evidence="3 4">WSA2</strain>
    </source>
</reference>
<keyword evidence="2" id="KW-0472">Membrane</keyword>
<dbReference type="AlphaFoldDB" id="A0A6B0SRK7"/>
<name>A0A6B0SRK7_9EURY</name>
<evidence type="ECO:0000313" key="4">
    <source>
        <dbReference type="Proteomes" id="UP000437065"/>
    </source>
</evidence>
<organism evidence="3 4">
    <name type="scientific">Halobaculum saliterrae</name>
    <dbReference type="NCBI Taxonomy" id="2073113"/>
    <lineage>
        <taxon>Archaea</taxon>
        <taxon>Methanobacteriati</taxon>
        <taxon>Methanobacteriota</taxon>
        <taxon>Stenosarchaea group</taxon>
        <taxon>Halobacteria</taxon>
        <taxon>Halobacteriales</taxon>
        <taxon>Haloferacaceae</taxon>
        <taxon>Halobaculum</taxon>
    </lineage>
</organism>
<dbReference type="OrthoDB" id="121941at2157"/>
<dbReference type="RefSeq" id="WP_159666221.1">
    <property type="nucleotide sequence ID" value="NZ_WUUS01000005.1"/>
</dbReference>
<keyword evidence="2" id="KW-0812">Transmembrane</keyword>
<gene>
    <name evidence="3" type="ORF">GRX01_09485</name>
</gene>
<keyword evidence="2" id="KW-1133">Transmembrane helix</keyword>
<evidence type="ECO:0000256" key="1">
    <source>
        <dbReference type="SAM" id="MobiDB-lite"/>
    </source>
</evidence>
<feature type="region of interest" description="Disordered" evidence="1">
    <location>
        <begin position="579"/>
        <end position="599"/>
    </location>
</feature>
<protein>
    <recommendedName>
        <fullName evidence="5">Big-1 domain-containing protein</fullName>
    </recommendedName>
</protein>
<dbReference type="Proteomes" id="UP000437065">
    <property type="component" value="Unassembled WGS sequence"/>
</dbReference>
<keyword evidence="4" id="KW-1185">Reference proteome</keyword>
<evidence type="ECO:0008006" key="5">
    <source>
        <dbReference type="Google" id="ProtNLM"/>
    </source>
</evidence>
<feature type="transmembrane region" description="Helical" evidence="2">
    <location>
        <begin position="14"/>
        <end position="35"/>
    </location>
</feature>
<proteinExistence type="predicted"/>
<evidence type="ECO:0000256" key="2">
    <source>
        <dbReference type="SAM" id="Phobius"/>
    </source>
</evidence>
<dbReference type="InterPro" id="IPR013783">
    <property type="entry name" value="Ig-like_fold"/>
</dbReference>